<name>A0A0G0DEC4_9BACT</name>
<organism evidence="1 2">
    <name type="scientific">candidate division WS6 bacterium GW2011_GWC1_36_11</name>
    <dbReference type="NCBI Taxonomy" id="1619090"/>
    <lineage>
        <taxon>Bacteria</taxon>
        <taxon>Candidatus Dojkabacteria</taxon>
    </lineage>
</organism>
<protein>
    <submittedName>
        <fullName evidence="1">Uncharacterized protein</fullName>
    </submittedName>
</protein>
<comment type="caution">
    <text evidence="1">The sequence shown here is derived from an EMBL/GenBank/DDBJ whole genome shotgun (WGS) entry which is preliminary data.</text>
</comment>
<dbReference type="AlphaFoldDB" id="A0A0G0DEC4"/>
<proteinExistence type="predicted"/>
<gene>
    <name evidence="1" type="ORF">UR96_C0009G0007</name>
</gene>
<dbReference type="Proteomes" id="UP000034140">
    <property type="component" value="Unassembled WGS sequence"/>
</dbReference>
<evidence type="ECO:0000313" key="2">
    <source>
        <dbReference type="Proteomes" id="UP000034140"/>
    </source>
</evidence>
<dbReference type="EMBL" id="LBRE01000009">
    <property type="protein sequence ID" value="KKP92619.1"/>
    <property type="molecule type" value="Genomic_DNA"/>
</dbReference>
<reference evidence="1 2" key="1">
    <citation type="journal article" date="2015" name="Nature">
        <title>rRNA introns, odd ribosomes, and small enigmatic genomes across a large radiation of phyla.</title>
        <authorList>
            <person name="Brown C.T."/>
            <person name="Hug L.A."/>
            <person name="Thomas B.C."/>
            <person name="Sharon I."/>
            <person name="Castelle C.J."/>
            <person name="Singh A."/>
            <person name="Wilkins M.J."/>
            <person name="Williams K.H."/>
            <person name="Banfield J.F."/>
        </authorList>
    </citation>
    <scope>NUCLEOTIDE SEQUENCE [LARGE SCALE GENOMIC DNA]</scope>
</reference>
<accession>A0A0G0DEC4</accession>
<sequence>MDSKKDILLEKKQFFLDTVARFCDKCGTQYAINDVNIIQNTGVSSIIHFSCHNCKSKHIATLIVPLGISNRVAVNTDLDVKEIKSFTSEKEISTQDILEIYTCLKNNPKVVV</sequence>
<evidence type="ECO:0000313" key="1">
    <source>
        <dbReference type="EMBL" id="KKP92619.1"/>
    </source>
</evidence>